<feature type="transmembrane region" description="Helical" evidence="2">
    <location>
        <begin position="172"/>
        <end position="195"/>
    </location>
</feature>
<dbReference type="AlphaFoldDB" id="A0A4P9ZYZ9"/>
<feature type="transmembrane region" description="Helical" evidence="2">
    <location>
        <begin position="289"/>
        <end position="318"/>
    </location>
</feature>
<keyword evidence="2" id="KW-0812">Transmembrane</keyword>
<feature type="compositionally biased region" description="Low complexity" evidence="1">
    <location>
        <begin position="516"/>
        <end position="529"/>
    </location>
</feature>
<dbReference type="Proteomes" id="UP000268162">
    <property type="component" value="Unassembled WGS sequence"/>
</dbReference>
<reference evidence="4" key="1">
    <citation type="journal article" date="2018" name="Nat. Microbiol.">
        <title>Leveraging single-cell genomics to expand the fungal tree of life.</title>
        <authorList>
            <person name="Ahrendt S.R."/>
            <person name="Quandt C.A."/>
            <person name="Ciobanu D."/>
            <person name="Clum A."/>
            <person name="Salamov A."/>
            <person name="Andreopoulos B."/>
            <person name="Cheng J.F."/>
            <person name="Woyke T."/>
            <person name="Pelin A."/>
            <person name="Henrissat B."/>
            <person name="Reynolds N.K."/>
            <person name="Benny G.L."/>
            <person name="Smith M.E."/>
            <person name="James T.Y."/>
            <person name="Grigoriev I.V."/>
        </authorList>
    </citation>
    <scope>NUCLEOTIDE SEQUENCE [LARGE SCALE GENOMIC DNA]</scope>
    <source>
        <strain evidence="4">RSA 468</strain>
    </source>
</reference>
<evidence type="ECO:0000256" key="2">
    <source>
        <dbReference type="SAM" id="Phobius"/>
    </source>
</evidence>
<feature type="transmembrane region" description="Helical" evidence="2">
    <location>
        <begin position="148"/>
        <end position="166"/>
    </location>
</feature>
<evidence type="ECO:0000313" key="3">
    <source>
        <dbReference type="EMBL" id="RKP38985.1"/>
    </source>
</evidence>
<gene>
    <name evidence="3" type="ORF">BJ085DRAFT_28297</name>
</gene>
<keyword evidence="2" id="KW-0472">Membrane</keyword>
<sequence>MGVVDECASFPFDWRMLYRCRAKRRDLYLSQPGILLVVRKKSEYANEATPFAGPIEIHGVSMSYQAYTLAQLSAEPQILRRREAREEPEPPRRLQSLRPSELALVNTAAYTIQRWFFFALFALSSAYAVYQLGFMVWRFGLQVNLRAFVYLSTLSFVITTMVKPIGSSLSPVASFFTYLTLWLAFATYLALLGTWNQFVRSFYRSPFGDIFTGICYALGFYTFALCLLGMVGSFQFDGSDALNEFTAMACSCSLPVVFLIKSTTMFIYAKRCFQCIPRDIKPHSLFQAIIKLTAVIIVVQVGWCFLPVAAALFIVRMFVDNASLYLAFLIMYNLTIVLTFSVIFWFLTVHDSIPSLLAFLTEGAAQRNSSIYLYSDQNTVVSPHFKNSPLLSALPVRFSQLITLGKTTTPAPGTALGDTAKLPVDSEAAKRRTVELQKLIRKMSKHSLFRPADLRDADVSMVRSPSLKDGDERPYRIGRFQWERESGRFQQLYQYFTSWGGYSGGGATRPSPSPSPGSDSSSSSSFSSDPGSVYFISGKHPVSGSDDFPSPV</sequence>
<feature type="region of interest" description="Disordered" evidence="1">
    <location>
        <begin position="504"/>
        <end position="529"/>
    </location>
</feature>
<feature type="transmembrane region" description="Helical" evidence="2">
    <location>
        <begin position="245"/>
        <end position="268"/>
    </location>
</feature>
<keyword evidence="4" id="KW-1185">Reference proteome</keyword>
<feature type="transmembrane region" description="Helical" evidence="2">
    <location>
        <begin position="115"/>
        <end position="136"/>
    </location>
</feature>
<dbReference type="EMBL" id="ML002310">
    <property type="protein sequence ID" value="RKP38985.1"/>
    <property type="molecule type" value="Genomic_DNA"/>
</dbReference>
<accession>A0A4P9ZYZ9</accession>
<proteinExistence type="predicted"/>
<evidence type="ECO:0000256" key="1">
    <source>
        <dbReference type="SAM" id="MobiDB-lite"/>
    </source>
</evidence>
<evidence type="ECO:0000313" key="4">
    <source>
        <dbReference type="Proteomes" id="UP000268162"/>
    </source>
</evidence>
<organism evidence="3 4">
    <name type="scientific">Dimargaris cristalligena</name>
    <dbReference type="NCBI Taxonomy" id="215637"/>
    <lineage>
        <taxon>Eukaryota</taxon>
        <taxon>Fungi</taxon>
        <taxon>Fungi incertae sedis</taxon>
        <taxon>Zoopagomycota</taxon>
        <taxon>Kickxellomycotina</taxon>
        <taxon>Dimargaritomycetes</taxon>
        <taxon>Dimargaritales</taxon>
        <taxon>Dimargaritaceae</taxon>
        <taxon>Dimargaris</taxon>
    </lineage>
</organism>
<protein>
    <recommendedName>
        <fullName evidence="5">Transmembrane protein</fullName>
    </recommendedName>
</protein>
<feature type="transmembrane region" description="Helical" evidence="2">
    <location>
        <begin position="207"/>
        <end position="233"/>
    </location>
</feature>
<keyword evidence="2" id="KW-1133">Transmembrane helix</keyword>
<feature type="transmembrane region" description="Helical" evidence="2">
    <location>
        <begin position="324"/>
        <end position="347"/>
    </location>
</feature>
<name>A0A4P9ZYZ9_9FUNG</name>
<evidence type="ECO:0008006" key="5">
    <source>
        <dbReference type="Google" id="ProtNLM"/>
    </source>
</evidence>